<feature type="compositionally biased region" description="Polar residues" evidence="1">
    <location>
        <begin position="51"/>
        <end position="61"/>
    </location>
</feature>
<accession>A0AAV3Z316</accession>
<dbReference type="AlphaFoldDB" id="A0AAV3Z316"/>
<comment type="caution">
    <text evidence="2">The sequence shown here is derived from an EMBL/GenBank/DDBJ whole genome shotgun (WGS) entry which is preliminary data.</text>
</comment>
<feature type="compositionally biased region" description="Basic and acidic residues" evidence="1">
    <location>
        <begin position="29"/>
        <end position="38"/>
    </location>
</feature>
<evidence type="ECO:0000313" key="3">
    <source>
        <dbReference type="Proteomes" id="UP000735302"/>
    </source>
</evidence>
<dbReference type="EMBL" id="BLXT01002015">
    <property type="protein sequence ID" value="GFN90270.1"/>
    <property type="molecule type" value="Genomic_DNA"/>
</dbReference>
<feature type="region of interest" description="Disordered" evidence="1">
    <location>
        <begin position="29"/>
        <end position="85"/>
    </location>
</feature>
<keyword evidence="3" id="KW-1185">Reference proteome</keyword>
<protein>
    <submittedName>
        <fullName evidence="2">Uncharacterized protein</fullName>
    </submittedName>
</protein>
<feature type="compositionally biased region" description="Basic residues" evidence="1">
    <location>
        <begin position="39"/>
        <end position="50"/>
    </location>
</feature>
<feature type="compositionally biased region" description="Basic and acidic residues" evidence="1">
    <location>
        <begin position="68"/>
        <end position="85"/>
    </location>
</feature>
<dbReference type="Proteomes" id="UP000735302">
    <property type="component" value="Unassembled WGS sequence"/>
</dbReference>
<proteinExistence type="predicted"/>
<gene>
    <name evidence="2" type="ORF">PoB_001677600</name>
</gene>
<name>A0AAV3Z316_9GAST</name>
<sequence>MNEEQRAKYLSDVRIRAFQTYHKPLTEEQLALRREKSRERSKKYREKKKLQQSTEASQATLQKPKARHGLEAQRRKWREEKREQR</sequence>
<reference evidence="2 3" key="1">
    <citation type="journal article" date="2021" name="Elife">
        <title>Chloroplast acquisition without the gene transfer in kleptoplastic sea slugs, Plakobranchus ocellatus.</title>
        <authorList>
            <person name="Maeda T."/>
            <person name="Takahashi S."/>
            <person name="Yoshida T."/>
            <person name="Shimamura S."/>
            <person name="Takaki Y."/>
            <person name="Nagai Y."/>
            <person name="Toyoda A."/>
            <person name="Suzuki Y."/>
            <person name="Arimoto A."/>
            <person name="Ishii H."/>
            <person name="Satoh N."/>
            <person name="Nishiyama T."/>
            <person name="Hasebe M."/>
            <person name="Maruyama T."/>
            <person name="Minagawa J."/>
            <person name="Obokata J."/>
            <person name="Shigenobu S."/>
        </authorList>
    </citation>
    <scope>NUCLEOTIDE SEQUENCE [LARGE SCALE GENOMIC DNA]</scope>
</reference>
<organism evidence="2 3">
    <name type="scientific">Plakobranchus ocellatus</name>
    <dbReference type="NCBI Taxonomy" id="259542"/>
    <lineage>
        <taxon>Eukaryota</taxon>
        <taxon>Metazoa</taxon>
        <taxon>Spiralia</taxon>
        <taxon>Lophotrochozoa</taxon>
        <taxon>Mollusca</taxon>
        <taxon>Gastropoda</taxon>
        <taxon>Heterobranchia</taxon>
        <taxon>Euthyneura</taxon>
        <taxon>Panpulmonata</taxon>
        <taxon>Sacoglossa</taxon>
        <taxon>Placobranchoidea</taxon>
        <taxon>Plakobranchidae</taxon>
        <taxon>Plakobranchus</taxon>
    </lineage>
</organism>
<evidence type="ECO:0000256" key="1">
    <source>
        <dbReference type="SAM" id="MobiDB-lite"/>
    </source>
</evidence>
<evidence type="ECO:0000313" key="2">
    <source>
        <dbReference type="EMBL" id="GFN90270.1"/>
    </source>
</evidence>